<dbReference type="EMBL" id="ML769575">
    <property type="protein sequence ID" value="KAE9393313.1"/>
    <property type="molecule type" value="Genomic_DNA"/>
</dbReference>
<protein>
    <submittedName>
        <fullName evidence="2">Uncharacterized protein</fullName>
    </submittedName>
</protein>
<dbReference type="AlphaFoldDB" id="A0A6A4H6G9"/>
<accession>A0A6A4H6G9</accession>
<name>A0A6A4H6G9_9AGAR</name>
<keyword evidence="1" id="KW-0732">Signal</keyword>
<feature type="chain" id="PRO_5025351312" evidence="1">
    <location>
        <begin position="23"/>
        <end position="95"/>
    </location>
</feature>
<dbReference type="Proteomes" id="UP000799118">
    <property type="component" value="Unassembled WGS sequence"/>
</dbReference>
<feature type="signal peptide" evidence="1">
    <location>
        <begin position="1"/>
        <end position="22"/>
    </location>
</feature>
<keyword evidence="3" id="KW-1185">Reference proteome</keyword>
<reference evidence="2" key="1">
    <citation type="journal article" date="2019" name="Environ. Microbiol.">
        <title>Fungal ecological strategies reflected in gene transcription - a case study of two litter decomposers.</title>
        <authorList>
            <person name="Barbi F."/>
            <person name="Kohler A."/>
            <person name="Barry K."/>
            <person name="Baskaran P."/>
            <person name="Daum C."/>
            <person name="Fauchery L."/>
            <person name="Ihrmark K."/>
            <person name="Kuo A."/>
            <person name="LaButti K."/>
            <person name="Lipzen A."/>
            <person name="Morin E."/>
            <person name="Grigoriev I.V."/>
            <person name="Henrissat B."/>
            <person name="Lindahl B."/>
            <person name="Martin F."/>
        </authorList>
    </citation>
    <scope>NUCLEOTIDE SEQUENCE</scope>
    <source>
        <strain evidence="2">JB14</strain>
    </source>
</reference>
<evidence type="ECO:0000256" key="1">
    <source>
        <dbReference type="SAM" id="SignalP"/>
    </source>
</evidence>
<gene>
    <name evidence="2" type="ORF">BT96DRAFT_227194</name>
</gene>
<evidence type="ECO:0000313" key="3">
    <source>
        <dbReference type="Proteomes" id="UP000799118"/>
    </source>
</evidence>
<organism evidence="2 3">
    <name type="scientific">Gymnopus androsaceus JB14</name>
    <dbReference type="NCBI Taxonomy" id="1447944"/>
    <lineage>
        <taxon>Eukaryota</taxon>
        <taxon>Fungi</taxon>
        <taxon>Dikarya</taxon>
        <taxon>Basidiomycota</taxon>
        <taxon>Agaricomycotina</taxon>
        <taxon>Agaricomycetes</taxon>
        <taxon>Agaricomycetidae</taxon>
        <taxon>Agaricales</taxon>
        <taxon>Marasmiineae</taxon>
        <taxon>Omphalotaceae</taxon>
        <taxon>Gymnopus</taxon>
    </lineage>
</organism>
<proteinExistence type="predicted"/>
<sequence length="95" mass="10393">MHCILATCQIAILCLDILPRRAGPTGIVMAIKSGLLIAVWKLPLDEDLEKLLALLVNASPYGSVQKVLNELSLDLRLTKYHLRILMPKSGGSSKK</sequence>
<evidence type="ECO:0000313" key="2">
    <source>
        <dbReference type="EMBL" id="KAE9393313.1"/>
    </source>
</evidence>